<keyword evidence="2 7" id="KW-0813">Transport</keyword>
<dbReference type="InterPro" id="IPR050366">
    <property type="entry name" value="BP-dependent_transpt_permease"/>
</dbReference>
<feature type="transmembrane region" description="Helical" evidence="7">
    <location>
        <begin position="93"/>
        <end position="117"/>
    </location>
</feature>
<evidence type="ECO:0000256" key="7">
    <source>
        <dbReference type="RuleBase" id="RU363032"/>
    </source>
</evidence>
<evidence type="ECO:0000256" key="6">
    <source>
        <dbReference type="ARBA" id="ARBA00023136"/>
    </source>
</evidence>
<dbReference type="Gene3D" id="1.10.3720.10">
    <property type="entry name" value="MetI-like"/>
    <property type="match status" value="1"/>
</dbReference>
<keyword evidence="4 7" id="KW-0812">Transmembrane</keyword>
<keyword evidence="5 7" id="KW-1133">Transmembrane helix</keyword>
<feature type="domain" description="ABC transmembrane type-1" evidence="8">
    <location>
        <begin position="89"/>
        <end position="280"/>
    </location>
</feature>
<dbReference type="AlphaFoldDB" id="A0A6B1DAG8"/>
<comment type="similarity">
    <text evidence="7">Belongs to the binding-protein-dependent transport system permease family.</text>
</comment>
<evidence type="ECO:0000256" key="4">
    <source>
        <dbReference type="ARBA" id="ARBA00022692"/>
    </source>
</evidence>
<keyword evidence="6 7" id="KW-0472">Membrane</keyword>
<accession>A0A6B1DAG8</accession>
<keyword evidence="3" id="KW-1003">Cell membrane</keyword>
<dbReference type="InterPro" id="IPR025966">
    <property type="entry name" value="OppC_N"/>
</dbReference>
<evidence type="ECO:0000256" key="5">
    <source>
        <dbReference type="ARBA" id="ARBA00022989"/>
    </source>
</evidence>
<dbReference type="Pfam" id="PF00528">
    <property type="entry name" value="BPD_transp_1"/>
    <property type="match status" value="1"/>
</dbReference>
<dbReference type="InterPro" id="IPR053523">
    <property type="entry name" value="Oligopeptide_permease_AppC"/>
</dbReference>
<sequence>MSIEARPRRVHSQSPTAQAWRRFRRHPLALAGLVLFGIVLLATVAAPLIGRYDYAELNLPDKFQSPSLAHFLGTDRVGRDIWSRTLYGGRVSLAVGFAAASISTVIGVILGSVSGYYRGMTDQIIMRFTDVVMTFPRVVIILTAAIYLGQSIASVIFLIGIFSWPGITRLVRGQVLSLREQQFVLASRSLGSGNRRIIVTHVLPNVVAPLLASITFDVNGAILLEAGLSFLGVGIPLPTPSWGNMLESARSLDVLQDGPWIWVPPAVMILLTVLSINFIGDGLRDAIDPRHQQG</sequence>
<dbReference type="CDD" id="cd06261">
    <property type="entry name" value="TM_PBP2"/>
    <property type="match status" value="1"/>
</dbReference>
<dbReference type="InterPro" id="IPR000515">
    <property type="entry name" value="MetI-like"/>
</dbReference>
<comment type="subcellular location">
    <subcellularLocation>
        <location evidence="1 7">Cell membrane</location>
        <topology evidence="1 7">Multi-pass membrane protein</topology>
    </subcellularLocation>
</comment>
<feature type="transmembrane region" description="Helical" evidence="7">
    <location>
        <begin position="28"/>
        <end position="49"/>
    </location>
</feature>
<proteinExistence type="inferred from homology"/>
<evidence type="ECO:0000256" key="3">
    <source>
        <dbReference type="ARBA" id="ARBA00022475"/>
    </source>
</evidence>
<protein>
    <submittedName>
        <fullName evidence="9">ABC transporter permease</fullName>
    </submittedName>
</protein>
<dbReference type="EMBL" id="VXMH01000092">
    <property type="protein sequence ID" value="MYC96626.1"/>
    <property type="molecule type" value="Genomic_DNA"/>
</dbReference>
<evidence type="ECO:0000313" key="9">
    <source>
        <dbReference type="EMBL" id="MYC96626.1"/>
    </source>
</evidence>
<reference evidence="9" key="1">
    <citation type="submission" date="2019-09" db="EMBL/GenBank/DDBJ databases">
        <title>Characterisation of the sponge microbiome using genome-centric metagenomics.</title>
        <authorList>
            <person name="Engelberts J.P."/>
            <person name="Robbins S.J."/>
            <person name="De Goeij J.M."/>
            <person name="Aranda M."/>
            <person name="Bell S.C."/>
            <person name="Webster N.S."/>
        </authorList>
    </citation>
    <scope>NUCLEOTIDE SEQUENCE</scope>
    <source>
        <strain evidence="9">SB0661_bin_32</strain>
    </source>
</reference>
<dbReference type="InterPro" id="IPR035906">
    <property type="entry name" value="MetI-like_sf"/>
</dbReference>
<feature type="transmembrane region" description="Helical" evidence="7">
    <location>
        <begin position="260"/>
        <end position="280"/>
    </location>
</feature>
<feature type="transmembrane region" description="Helical" evidence="7">
    <location>
        <begin position="138"/>
        <end position="162"/>
    </location>
</feature>
<dbReference type="SUPFAM" id="SSF161098">
    <property type="entry name" value="MetI-like"/>
    <property type="match status" value="1"/>
</dbReference>
<evidence type="ECO:0000259" key="8">
    <source>
        <dbReference type="PROSITE" id="PS50928"/>
    </source>
</evidence>
<name>A0A6B1DAG8_9CHLR</name>
<evidence type="ECO:0000256" key="2">
    <source>
        <dbReference type="ARBA" id="ARBA00022448"/>
    </source>
</evidence>
<evidence type="ECO:0000256" key="1">
    <source>
        <dbReference type="ARBA" id="ARBA00004651"/>
    </source>
</evidence>
<comment type="caution">
    <text evidence="9">The sequence shown here is derived from an EMBL/GenBank/DDBJ whole genome shotgun (WGS) entry which is preliminary data.</text>
</comment>
<dbReference type="NCBIfam" id="NF045476">
    <property type="entry name" value="Opp4C"/>
    <property type="match status" value="1"/>
</dbReference>
<dbReference type="PANTHER" id="PTHR43386">
    <property type="entry name" value="OLIGOPEPTIDE TRANSPORT SYSTEM PERMEASE PROTEIN APPC"/>
    <property type="match status" value="1"/>
</dbReference>
<dbReference type="GO" id="GO:0055085">
    <property type="term" value="P:transmembrane transport"/>
    <property type="evidence" value="ECO:0007669"/>
    <property type="project" value="InterPro"/>
</dbReference>
<dbReference type="PROSITE" id="PS50928">
    <property type="entry name" value="ABC_TM1"/>
    <property type="match status" value="1"/>
</dbReference>
<gene>
    <name evidence="9" type="ORF">F4X14_16800</name>
</gene>
<dbReference type="GO" id="GO:0005886">
    <property type="term" value="C:plasma membrane"/>
    <property type="evidence" value="ECO:0007669"/>
    <property type="project" value="UniProtKB-SubCell"/>
</dbReference>
<dbReference type="Pfam" id="PF12911">
    <property type="entry name" value="OppC_N"/>
    <property type="match status" value="1"/>
</dbReference>
<organism evidence="9">
    <name type="scientific">Caldilineaceae bacterium SB0661_bin_32</name>
    <dbReference type="NCBI Taxonomy" id="2605255"/>
    <lineage>
        <taxon>Bacteria</taxon>
        <taxon>Bacillati</taxon>
        <taxon>Chloroflexota</taxon>
        <taxon>Caldilineae</taxon>
        <taxon>Caldilineales</taxon>
        <taxon>Caldilineaceae</taxon>
    </lineage>
</organism>
<dbReference type="PANTHER" id="PTHR43386:SF23">
    <property type="entry name" value="ABC TRANSPORTER"/>
    <property type="match status" value="1"/>
</dbReference>